<dbReference type="KEGG" id="caul:KCG34_11860"/>
<keyword evidence="1" id="KW-0812">Transmembrane</keyword>
<keyword evidence="3" id="KW-1185">Reference proteome</keyword>
<reference evidence="2" key="1">
    <citation type="submission" date="2021-04" db="EMBL/GenBank/DDBJ databases">
        <title>The complete genome sequence of Caulobacter sp. S6.</title>
        <authorList>
            <person name="Tang Y."/>
            <person name="Ouyang W."/>
            <person name="Liu Q."/>
            <person name="Huang B."/>
            <person name="Guo Z."/>
            <person name="Lei P."/>
        </authorList>
    </citation>
    <scope>NUCLEOTIDE SEQUENCE</scope>
    <source>
        <strain evidence="2">S6</strain>
    </source>
</reference>
<dbReference type="AlphaFoldDB" id="A0A975G4I5"/>
<evidence type="ECO:0000256" key="1">
    <source>
        <dbReference type="SAM" id="Phobius"/>
    </source>
</evidence>
<dbReference type="EMBL" id="CP073078">
    <property type="protein sequence ID" value="QUD90501.1"/>
    <property type="molecule type" value="Genomic_DNA"/>
</dbReference>
<dbReference type="InterPro" id="IPR009325">
    <property type="entry name" value="DUF983"/>
</dbReference>
<gene>
    <name evidence="2" type="ORF">KCG34_11860</name>
</gene>
<name>A0A975G4I5_9CAUL</name>
<sequence length="157" mass="16705">MSNGFDSPTSLSAGLRCRCPRCGEGRLFAGYLKLAKACDHCGLDYGFADPADGPAFFVTTGVSLLVIGVWLWAAVVYDPPVWLQFALVMPALIGGCLGTLRPVKAWMVAEQFTHKAGEGHWDDLGSHGVGGFTSDRRHAEVVNRPAAQWTDLAGPAG</sequence>
<dbReference type="Proteomes" id="UP000676409">
    <property type="component" value="Chromosome"/>
</dbReference>
<protein>
    <submittedName>
        <fullName evidence="2">DUF983 domain-containing protein</fullName>
    </submittedName>
</protein>
<dbReference type="Pfam" id="PF06170">
    <property type="entry name" value="DUF983"/>
    <property type="match status" value="1"/>
</dbReference>
<organism evidence="2 3">
    <name type="scientific">Phenylobacterium montanum</name>
    <dbReference type="NCBI Taxonomy" id="2823693"/>
    <lineage>
        <taxon>Bacteria</taxon>
        <taxon>Pseudomonadati</taxon>
        <taxon>Pseudomonadota</taxon>
        <taxon>Alphaproteobacteria</taxon>
        <taxon>Caulobacterales</taxon>
        <taxon>Caulobacteraceae</taxon>
        <taxon>Phenylobacterium</taxon>
    </lineage>
</organism>
<dbReference type="RefSeq" id="WP_211940552.1">
    <property type="nucleotide sequence ID" value="NZ_CP073078.1"/>
</dbReference>
<evidence type="ECO:0000313" key="2">
    <source>
        <dbReference type="EMBL" id="QUD90501.1"/>
    </source>
</evidence>
<feature type="transmembrane region" description="Helical" evidence="1">
    <location>
        <begin position="55"/>
        <end position="75"/>
    </location>
</feature>
<evidence type="ECO:0000313" key="3">
    <source>
        <dbReference type="Proteomes" id="UP000676409"/>
    </source>
</evidence>
<proteinExistence type="predicted"/>
<keyword evidence="1" id="KW-1133">Transmembrane helix</keyword>
<feature type="transmembrane region" description="Helical" evidence="1">
    <location>
        <begin position="81"/>
        <end position="100"/>
    </location>
</feature>
<keyword evidence="1" id="KW-0472">Membrane</keyword>
<accession>A0A975G4I5</accession>